<proteinExistence type="predicted"/>
<gene>
    <name evidence="2" type="ORF">AUK05_03590</name>
</gene>
<sequence length="264" mass="31358">MKNKVKLSIIVMVGNEESLIQSCLESCKFADENILVMANSTAKIKEIAKKIIPKIKITETTDEYNKNFTKWRNMGYKLATGDWILYVDVDEVVTEELKNEILKMITEDRGQRTEKISYYVIPRVNHFLGKRVRYGNSYPDYVKRLFLRKDFAGFTGILHEEPIIKGEMGYLKNALLHFTHRDLHSMVDKTNSWTDMEAQALFENNHPKVYWWRFPRMMLTKFWERAIKQSKWKDGTVGWISIIFEMFDTFIIYAKLWELQQKAR</sequence>
<protein>
    <recommendedName>
        <fullName evidence="1">Glycosyltransferase 2-like domain-containing protein</fullName>
    </recommendedName>
</protein>
<feature type="domain" description="Glycosyltransferase 2-like" evidence="1">
    <location>
        <begin position="8"/>
        <end position="109"/>
    </location>
</feature>
<dbReference type="SUPFAM" id="SSF53448">
    <property type="entry name" value="Nucleotide-diphospho-sugar transferases"/>
    <property type="match status" value="1"/>
</dbReference>
<name>A0A1J5I050_9BACT</name>
<accession>A0A1J5I050</accession>
<dbReference type="InterPro" id="IPR029044">
    <property type="entry name" value="Nucleotide-diphossugar_trans"/>
</dbReference>
<dbReference type="STRING" id="1805376.AUK05_03590"/>
<evidence type="ECO:0000313" key="2">
    <source>
        <dbReference type="EMBL" id="OIP86455.1"/>
    </source>
</evidence>
<dbReference type="PANTHER" id="PTHR43630">
    <property type="entry name" value="POLY-BETA-1,6-N-ACETYL-D-GLUCOSAMINE SYNTHASE"/>
    <property type="match status" value="1"/>
</dbReference>
<dbReference type="Proteomes" id="UP000182344">
    <property type="component" value="Unassembled WGS sequence"/>
</dbReference>
<comment type="caution">
    <text evidence="2">The sequence shown here is derived from an EMBL/GenBank/DDBJ whole genome shotgun (WGS) entry which is preliminary data.</text>
</comment>
<dbReference type="Gene3D" id="3.90.550.10">
    <property type="entry name" value="Spore Coat Polysaccharide Biosynthesis Protein SpsA, Chain A"/>
    <property type="match status" value="1"/>
</dbReference>
<dbReference type="PANTHER" id="PTHR43630:SF2">
    <property type="entry name" value="GLYCOSYLTRANSFERASE"/>
    <property type="match status" value="1"/>
</dbReference>
<dbReference type="Pfam" id="PF00535">
    <property type="entry name" value="Glycos_transf_2"/>
    <property type="match status" value="1"/>
</dbReference>
<dbReference type="EMBL" id="MNZO01000052">
    <property type="protein sequence ID" value="OIP86455.1"/>
    <property type="molecule type" value="Genomic_DNA"/>
</dbReference>
<dbReference type="AlphaFoldDB" id="A0A1J5I050"/>
<dbReference type="InterPro" id="IPR001173">
    <property type="entry name" value="Glyco_trans_2-like"/>
</dbReference>
<organism evidence="2 3">
    <name type="scientific">Candidatus Shapirobacteria bacterium CG2_30_35_20</name>
    <dbReference type="NCBI Taxonomy" id="1805376"/>
    <lineage>
        <taxon>Bacteria</taxon>
        <taxon>Candidatus Shapironibacteriota</taxon>
    </lineage>
</organism>
<evidence type="ECO:0000313" key="3">
    <source>
        <dbReference type="Proteomes" id="UP000182344"/>
    </source>
</evidence>
<evidence type="ECO:0000259" key="1">
    <source>
        <dbReference type="Pfam" id="PF00535"/>
    </source>
</evidence>
<reference evidence="2 3" key="1">
    <citation type="journal article" date="2016" name="Environ. Microbiol.">
        <title>Genomic resolution of a cold subsurface aquifer community provides metabolic insights for novel microbes adapted to high CO concentrations.</title>
        <authorList>
            <person name="Probst A.J."/>
            <person name="Castelle C.J."/>
            <person name="Singh A."/>
            <person name="Brown C.T."/>
            <person name="Anantharaman K."/>
            <person name="Sharon I."/>
            <person name="Hug L.A."/>
            <person name="Burstein D."/>
            <person name="Emerson J.B."/>
            <person name="Thomas B.C."/>
            <person name="Banfield J.F."/>
        </authorList>
    </citation>
    <scope>NUCLEOTIDE SEQUENCE [LARGE SCALE GENOMIC DNA]</scope>
    <source>
        <strain evidence="2">CG2_30_35_20</strain>
    </source>
</reference>